<proteinExistence type="predicted"/>
<geneLocation type="plasmid" evidence="2">
    <name>pRGRH0318</name>
</geneLocation>
<evidence type="ECO:0000313" key="2">
    <source>
        <dbReference type="EMBL" id="CRY94673.1"/>
    </source>
</evidence>
<organism evidence="2">
    <name type="scientific">uncultured prokaryote</name>
    <dbReference type="NCBI Taxonomy" id="198431"/>
    <lineage>
        <taxon>unclassified sequences</taxon>
        <taxon>environmental samples</taxon>
    </lineage>
</organism>
<feature type="compositionally biased region" description="Basic and acidic residues" evidence="1">
    <location>
        <begin position="250"/>
        <end position="262"/>
    </location>
</feature>
<feature type="compositionally biased region" description="Polar residues" evidence="1">
    <location>
        <begin position="155"/>
        <end position="165"/>
    </location>
</feature>
<reference evidence="2" key="2">
    <citation type="submission" date="2015-07" db="EMBL/GenBank/DDBJ databases">
        <title>Plasmids, circular viruses and viroids from rat gut.</title>
        <authorList>
            <person name="Jorgensen T.J."/>
            <person name="Hansen M.A."/>
            <person name="Xu Z."/>
            <person name="Tabak M.A."/>
            <person name="Sorensen S.J."/>
            <person name="Hansen L.H."/>
        </authorList>
    </citation>
    <scope>NUCLEOTIDE SEQUENCE</scope>
    <source>
        <plasmid evidence="2">pRGRH0318</plasmid>
    </source>
</reference>
<protein>
    <recommendedName>
        <fullName evidence="3">Clindamycin resistance transfer factor BtgB</fullName>
    </recommendedName>
</protein>
<feature type="region of interest" description="Disordered" evidence="1">
    <location>
        <begin position="153"/>
        <end position="177"/>
    </location>
</feature>
<dbReference type="InterPro" id="IPR043766">
    <property type="entry name" value="BfmA-like"/>
</dbReference>
<accession>A0A0H5PYN8</accession>
<feature type="region of interest" description="Disordered" evidence="1">
    <location>
        <begin position="227"/>
        <end position="262"/>
    </location>
</feature>
<keyword evidence="2" id="KW-0614">Plasmid</keyword>
<evidence type="ECO:0000256" key="1">
    <source>
        <dbReference type="SAM" id="MobiDB-lite"/>
    </source>
</evidence>
<dbReference type="Pfam" id="PF18976">
    <property type="entry name" value="DUF5712"/>
    <property type="match status" value="1"/>
</dbReference>
<dbReference type="AlphaFoldDB" id="A0A0H5PYN8"/>
<sequence length="262" mass="30274">MIVKVQGGGKVYANTGSCSDVVSYLQHEDAERLQAGLTPEPFFNQEQDRISPKEVTDKIDNNRKGLKAKEAKFYVITVAPSREELRKMGATKEEQATAMKEYIRTEVMPKYAEGFNKGLKADDLEFYGKIHFERHEKDGEDLHAHIIVSHKTKNNGKSISPMTNHTGKKNTGAAQGGFNRKEWYSSCEKAFDKRFKNERDIKESFEYKNAMKNGTPKEMQEQINRAIQQERQREQQIRQQQEQRVTQAVKTEKRDNKVKQKL</sequence>
<name>A0A0H5PYN8_9ZZZZ</name>
<reference evidence="2" key="1">
    <citation type="submission" date="2015-06" db="EMBL/GenBank/DDBJ databases">
        <authorList>
            <person name="Joergensen T."/>
        </authorList>
    </citation>
    <scope>NUCLEOTIDE SEQUENCE</scope>
    <source>
        <plasmid evidence="2">pRGRH0318</plasmid>
    </source>
</reference>
<evidence type="ECO:0008006" key="3">
    <source>
        <dbReference type="Google" id="ProtNLM"/>
    </source>
</evidence>
<dbReference type="EMBL" id="LN852988">
    <property type="protein sequence ID" value="CRY94673.1"/>
    <property type="molecule type" value="Genomic_DNA"/>
</dbReference>